<feature type="domain" description="FIST" evidence="1">
    <location>
        <begin position="24"/>
        <end position="218"/>
    </location>
</feature>
<dbReference type="SMART" id="SM00897">
    <property type="entry name" value="FIST"/>
    <property type="match status" value="1"/>
</dbReference>
<proteinExistence type="predicted"/>
<name>A0A933SB42_UNCEI</name>
<evidence type="ECO:0000313" key="4">
    <source>
        <dbReference type="Proteomes" id="UP000696931"/>
    </source>
</evidence>
<organism evidence="3 4">
    <name type="scientific">Eiseniibacteriota bacterium</name>
    <dbReference type="NCBI Taxonomy" id="2212470"/>
    <lineage>
        <taxon>Bacteria</taxon>
        <taxon>Candidatus Eiseniibacteriota</taxon>
    </lineage>
</organism>
<dbReference type="Pfam" id="PF08495">
    <property type="entry name" value="FIST"/>
    <property type="match status" value="1"/>
</dbReference>
<dbReference type="InterPro" id="IPR013702">
    <property type="entry name" value="FIST_domain_N"/>
</dbReference>
<reference evidence="3" key="1">
    <citation type="submission" date="2020-07" db="EMBL/GenBank/DDBJ databases">
        <title>Huge and variable diversity of episymbiotic CPR bacteria and DPANN archaea in groundwater ecosystems.</title>
        <authorList>
            <person name="He C.Y."/>
            <person name="Keren R."/>
            <person name="Whittaker M."/>
            <person name="Farag I.F."/>
            <person name="Doudna J."/>
            <person name="Cate J.H.D."/>
            <person name="Banfield J.F."/>
        </authorList>
    </citation>
    <scope>NUCLEOTIDE SEQUENCE</scope>
    <source>
        <strain evidence="3">NC_groundwater_1813_Pr3_B-0.1um_71_17</strain>
    </source>
</reference>
<dbReference type="Pfam" id="PF10442">
    <property type="entry name" value="FIST_C"/>
    <property type="match status" value="1"/>
</dbReference>
<accession>A0A933SB42</accession>
<protein>
    <submittedName>
        <fullName evidence="3">FIST C-terminal domain-containing protein</fullName>
    </submittedName>
</protein>
<dbReference type="AlphaFoldDB" id="A0A933SB42"/>
<dbReference type="EMBL" id="JACRIW010000007">
    <property type="protein sequence ID" value="MBI5167975.1"/>
    <property type="molecule type" value="Genomic_DNA"/>
</dbReference>
<dbReference type="InterPro" id="IPR019494">
    <property type="entry name" value="FIST_C"/>
</dbReference>
<dbReference type="SMART" id="SM01204">
    <property type="entry name" value="FIST_C"/>
    <property type="match status" value="1"/>
</dbReference>
<evidence type="ECO:0000259" key="2">
    <source>
        <dbReference type="SMART" id="SM01204"/>
    </source>
</evidence>
<comment type="caution">
    <text evidence="3">The sequence shown here is derived from an EMBL/GenBank/DDBJ whole genome shotgun (WGS) entry which is preliminary data.</text>
</comment>
<gene>
    <name evidence="3" type="ORF">HZA61_00665</name>
</gene>
<dbReference type="Proteomes" id="UP000696931">
    <property type="component" value="Unassembled WGS sequence"/>
</dbReference>
<dbReference type="PANTHER" id="PTHR40252">
    <property type="entry name" value="BLR0328 PROTEIN"/>
    <property type="match status" value="1"/>
</dbReference>
<sequence length="385" mass="40832">MKLVTFRHDAEAGWSEPLDSSLDSPRTLVLLFGAADVAGVAGPIADVVAAFPRSHVTGCSTAGEIHGTAIHDHSVVVAVAQFDHTEVRVAHAVVEEAVASFEAGRHLAEALDAEDLGAILVLSDGLAVNGSELVRGVNGALSHDVSVTGGLAGDGPDFVRTWVLRDGVPARRVVAAIGLYGSEVRVTHGSRGGWDKFGPERIVTRSVGNVLFELDGKPALDLYKRYLGERATGLPATGLLFPLALRRDAKDENVVVRTLLAVDEERRSMTFAGDIPQGWMCQLMSANFDRVIAGAGLAAESAMSMDADADGPVLSIAISCVGRRLILGERTEEELEATLDVLPPGTQQVGFYSYGELSPHANGRCDLHNQTMTLTAIRELERRAA</sequence>
<evidence type="ECO:0000313" key="3">
    <source>
        <dbReference type="EMBL" id="MBI5167975.1"/>
    </source>
</evidence>
<feature type="domain" description="FIST C-domain" evidence="2">
    <location>
        <begin position="219"/>
        <end position="360"/>
    </location>
</feature>
<dbReference type="PANTHER" id="PTHR40252:SF2">
    <property type="entry name" value="BLR0328 PROTEIN"/>
    <property type="match status" value="1"/>
</dbReference>
<evidence type="ECO:0000259" key="1">
    <source>
        <dbReference type="SMART" id="SM00897"/>
    </source>
</evidence>